<keyword evidence="6" id="KW-0408">Iron</keyword>
<evidence type="ECO:0008006" key="11">
    <source>
        <dbReference type="Google" id="ProtNLM"/>
    </source>
</evidence>
<evidence type="ECO:0000313" key="9">
    <source>
        <dbReference type="EMBL" id="KAF2292264.1"/>
    </source>
</evidence>
<evidence type="ECO:0000256" key="2">
    <source>
        <dbReference type="ARBA" id="ARBA00010617"/>
    </source>
</evidence>
<organism evidence="9 10">
    <name type="scientific">Hevea brasiliensis</name>
    <name type="common">Para rubber tree</name>
    <name type="synonym">Siphonia brasiliensis</name>
    <dbReference type="NCBI Taxonomy" id="3981"/>
    <lineage>
        <taxon>Eukaryota</taxon>
        <taxon>Viridiplantae</taxon>
        <taxon>Streptophyta</taxon>
        <taxon>Embryophyta</taxon>
        <taxon>Tracheophyta</taxon>
        <taxon>Spermatophyta</taxon>
        <taxon>Magnoliopsida</taxon>
        <taxon>eudicotyledons</taxon>
        <taxon>Gunneridae</taxon>
        <taxon>Pentapetalae</taxon>
        <taxon>rosids</taxon>
        <taxon>fabids</taxon>
        <taxon>Malpighiales</taxon>
        <taxon>Euphorbiaceae</taxon>
        <taxon>Crotonoideae</taxon>
        <taxon>Micrandreae</taxon>
        <taxon>Hevea</taxon>
    </lineage>
</organism>
<evidence type="ECO:0000256" key="3">
    <source>
        <dbReference type="ARBA" id="ARBA00022617"/>
    </source>
</evidence>
<feature type="transmembrane region" description="Helical" evidence="8">
    <location>
        <begin position="7"/>
        <end position="24"/>
    </location>
</feature>
<evidence type="ECO:0000256" key="6">
    <source>
        <dbReference type="ARBA" id="ARBA00023004"/>
    </source>
</evidence>
<dbReference type="GO" id="GO:0020037">
    <property type="term" value="F:heme binding"/>
    <property type="evidence" value="ECO:0007669"/>
    <property type="project" value="InterPro"/>
</dbReference>
<evidence type="ECO:0000256" key="4">
    <source>
        <dbReference type="ARBA" id="ARBA00022723"/>
    </source>
</evidence>
<evidence type="ECO:0000313" key="10">
    <source>
        <dbReference type="Proteomes" id="UP000467840"/>
    </source>
</evidence>
<name>A0A6A6KUL5_HEVBR</name>
<protein>
    <recommendedName>
        <fullName evidence="11">Cytochrome P450</fullName>
    </recommendedName>
</protein>
<dbReference type="SUPFAM" id="SSF48264">
    <property type="entry name" value="Cytochrome P450"/>
    <property type="match status" value="1"/>
</dbReference>
<comment type="cofactor">
    <cofactor evidence="1">
        <name>heme</name>
        <dbReference type="ChEBI" id="CHEBI:30413"/>
    </cofactor>
</comment>
<dbReference type="AlphaFoldDB" id="A0A6A6KUL5"/>
<accession>A0A6A6KUL5</accession>
<dbReference type="Proteomes" id="UP000467840">
    <property type="component" value="Chromosome 13"/>
</dbReference>
<dbReference type="PANTHER" id="PTHR24296">
    <property type="entry name" value="CYTOCHROME P450"/>
    <property type="match status" value="1"/>
</dbReference>
<sequence>MAIAECLQILAVFIFMLLLSHWIWNNAISPVTNWPVVGMLPGLLYKAPHIHQYATQLLKQSGGTFEFRGPWMIQSMIKDNKFQLFLERSMREKVTKGLIPVLQHVSRLGISVDLQDLFQRFTFDNICLLVLGFDPNSLSVDLPEVAYKTAFDDVEEAVFYRHIVPESIWKLQKWLNIGQEKKLSMATSIIDNFLEQCISSKKEEVRRRNKAQKLQVQEKEEEDYDLITACIEEEEMDDEETKSSKNSDKYLRDIGFNFIAAGKDTVNAALTWFSG</sequence>
<keyword evidence="10" id="KW-1185">Reference proteome</keyword>
<dbReference type="GO" id="GO:0004497">
    <property type="term" value="F:monooxygenase activity"/>
    <property type="evidence" value="ECO:0007669"/>
    <property type="project" value="UniProtKB-KW"/>
</dbReference>
<evidence type="ECO:0000256" key="8">
    <source>
        <dbReference type="SAM" id="Phobius"/>
    </source>
</evidence>
<comment type="caution">
    <text evidence="9">The sequence shown here is derived from an EMBL/GenBank/DDBJ whole genome shotgun (WGS) entry which is preliminary data.</text>
</comment>
<dbReference type="InterPro" id="IPR001128">
    <property type="entry name" value="Cyt_P450"/>
</dbReference>
<proteinExistence type="inferred from homology"/>
<dbReference type="GO" id="GO:0016705">
    <property type="term" value="F:oxidoreductase activity, acting on paired donors, with incorporation or reduction of molecular oxygen"/>
    <property type="evidence" value="ECO:0007669"/>
    <property type="project" value="InterPro"/>
</dbReference>
<keyword evidence="3" id="KW-0349">Heme</keyword>
<dbReference type="GO" id="GO:0005506">
    <property type="term" value="F:iron ion binding"/>
    <property type="evidence" value="ECO:0007669"/>
    <property type="project" value="InterPro"/>
</dbReference>
<dbReference type="EMBL" id="JAAGAX010000014">
    <property type="protein sequence ID" value="KAF2292264.1"/>
    <property type="molecule type" value="Genomic_DNA"/>
</dbReference>
<keyword evidence="8" id="KW-0472">Membrane</keyword>
<evidence type="ECO:0000256" key="1">
    <source>
        <dbReference type="ARBA" id="ARBA00001971"/>
    </source>
</evidence>
<evidence type="ECO:0000256" key="7">
    <source>
        <dbReference type="ARBA" id="ARBA00023033"/>
    </source>
</evidence>
<dbReference type="InterPro" id="IPR036396">
    <property type="entry name" value="Cyt_P450_sf"/>
</dbReference>
<evidence type="ECO:0000256" key="5">
    <source>
        <dbReference type="ARBA" id="ARBA00023002"/>
    </source>
</evidence>
<keyword evidence="7" id="KW-0503">Monooxygenase</keyword>
<dbReference type="Pfam" id="PF00067">
    <property type="entry name" value="p450"/>
    <property type="match status" value="1"/>
</dbReference>
<keyword evidence="8" id="KW-0812">Transmembrane</keyword>
<keyword evidence="4" id="KW-0479">Metal-binding</keyword>
<reference evidence="9 10" key="1">
    <citation type="journal article" date="2020" name="Mol. Plant">
        <title>The Chromosome-Based Rubber Tree Genome Provides New Insights into Spurge Genome Evolution and Rubber Biosynthesis.</title>
        <authorList>
            <person name="Liu J."/>
            <person name="Shi C."/>
            <person name="Shi C.C."/>
            <person name="Li W."/>
            <person name="Zhang Q.J."/>
            <person name="Zhang Y."/>
            <person name="Li K."/>
            <person name="Lu H.F."/>
            <person name="Shi C."/>
            <person name="Zhu S.T."/>
            <person name="Xiao Z.Y."/>
            <person name="Nan H."/>
            <person name="Yue Y."/>
            <person name="Zhu X.G."/>
            <person name="Wu Y."/>
            <person name="Hong X.N."/>
            <person name="Fan G.Y."/>
            <person name="Tong Y."/>
            <person name="Zhang D."/>
            <person name="Mao C.L."/>
            <person name="Liu Y.L."/>
            <person name="Hao S.J."/>
            <person name="Liu W.Q."/>
            <person name="Lv M.Q."/>
            <person name="Zhang H.B."/>
            <person name="Liu Y."/>
            <person name="Hu-Tang G.R."/>
            <person name="Wang J.P."/>
            <person name="Wang J.H."/>
            <person name="Sun Y.H."/>
            <person name="Ni S.B."/>
            <person name="Chen W.B."/>
            <person name="Zhang X.C."/>
            <person name="Jiao Y.N."/>
            <person name="Eichler E.E."/>
            <person name="Li G.H."/>
            <person name="Liu X."/>
            <person name="Gao L.Z."/>
        </authorList>
    </citation>
    <scope>NUCLEOTIDE SEQUENCE [LARGE SCALE GENOMIC DNA]</scope>
    <source>
        <strain evidence="10">cv. GT1</strain>
        <tissue evidence="9">Leaf</tissue>
    </source>
</reference>
<comment type="similarity">
    <text evidence="2">Belongs to the cytochrome P450 family.</text>
</comment>
<keyword evidence="5" id="KW-0560">Oxidoreductase</keyword>
<dbReference type="Gene3D" id="1.10.630.10">
    <property type="entry name" value="Cytochrome P450"/>
    <property type="match status" value="1"/>
</dbReference>
<gene>
    <name evidence="9" type="ORF">GH714_018296</name>
</gene>
<keyword evidence="8" id="KW-1133">Transmembrane helix</keyword>